<evidence type="ECO:0000313" key="9">
    <source>
        <dbReference type="EMBL" id="MBO8462980.1"/>
    </source>
</evidence>
<gene>
    <name evidence="9" type="ORF">IAC13_03495</name>
</gene>
<comment type="subcellular location">
    <subcellularLocation>
        <location evidence="1">Cytoplasm</location>
    </subcellularLocation>
</comment>
<dbReference type="PRINTS" id="PR00598">
    <property type="entry name" value="HTHMARR"/>
</dbReference>
<reference evidence="9" key="1">
    <citation type="submission" date="2020-10" db="EMBL/GenBank/DDBJ databases">
        <authorList>
            <person name="Gilroy R."/>
        </authorList>
    </citation>
    <scope>NUCLEOTIDE SEQUENCE</scope>
    <source>
        <strain evidence="9">E3-2379</strain>
    </source>
</reference>
<feature type="domain" description="HTH marR-type" evidence="8">
    <location>
        <begin position="5"/>
        <end position="137"/>
    </location>
</feature>
<dbReference type="Gene3D" id="1.10.10.10">
    <property type="entry name" value="Winged helix-like DNA-binding domain superfamily/Winged helix DNA-binding domain"/>
    <property type="match status" value="1"/>
</dbReference>
<evidence type="ECO:0000256" key="6">
    <source>
        <dbReference type="ARBA" id="ARBA00047188"/>
    </source>
</evidence>
<evidence type="ECO:0000256" key="3">
    <source>
        <dbReference type="ARBA" id="ARBA00023125"/>
    </source>
</evidence>
<comment type="caution">
    <text evidence="9">The sequence shown here is derived from an EMBL/GenBank/DDBJ whole genome shotgun (WGS) entry which is preliminary data.</text>
</comment>
<evidence type="ECO:0000256" key="7">
    <source>
        <dbReference type="ARBA" id="ARBA00047207"/>
    </source>
</evidence>
<dbReference type="InterPro" id="IPR000835">
    <property type="entry name" value="HTH_MarR-typ"/>
</dbReference>
<dbReference type="EMBL" id="JADIML010000096">
    <property type="protein sequence ID" value="MBO8462980.1"/>
    <property type="molecule type" value="Genomic_DNA"/>
</dbReference>
<evidence type="ECO:0000256" key="1">
    <source>
        <dbReference type="ARBA" id="ARBA00004496"/>
    </source>
</evidence>
<evidence type="ECO:0000256" key="2">
    <source>
        <dbReference type="ARBA" id="ARBA00023015"/>
    </source>
</evidence>
<dbReference type="GO" id="GO:0003700">
    <property type="term" value="F:DNA-binding transcription factor activity"/>
    <property type="evidence" value="ECO:0007669"/>
    <property type="project" value="InterPro"/>
</dbReference>
<keyword evidence="4" id="KW-0804">Transcription</keyword>
<dbReference type="SUPFAM" id="SSF46785">
    <property type="entry name" value="Winged helix' DNA-binding domain"/>
    <property type="match status" value="1"/>
</dbReference>
<sequence length="137" mass="15777">MEHMELKLLIGLHRVCNEIDRRSSRIFTQYGLSLGQFAVLEALYHKGDLSVGQVQKKILSTSGTIPVIVSNLEKRGLLERLPDVTDKRKCLLHITEEGRKLVEEVFPENKKVIIDSMTNWSDEEKEQMLKILKKFGE</sequence>
<dbReference type="PANTHER" id="PTHR42756">
    <property type="entry name" value="TRANSCRIPTIONAL REGULATOR, MARR"/>
    <property type="match status" value="1"/>
</dbReference>
<keyword evidence="2" id="KW-0805">Transcription regulation</keyword>
<evidence type="ECO:0000313" key="10">
    <source>
        <dbReference type="Proteomes" id="UP000823618"/>
    </source>
</evidence>
<dbReference type="InterPro" id="IPR036388">
    <property type="entry name" value="WH-like_DNA-bd_sf"/>
</dbReference>
<dbReference type="InterPro" id="IPR055166">
    <property type="entry name" value="Transc_reg_Sar_Rot_HTH"/>
</dbReference>
<keyword evidence="3" id="KW-0238">DNA-binding</keyword>
<dbReference type="GO" id="GO:0003677">
    <property type="term" value="F:DNA binding"/>
    <property type="evidence" value="ECO:0007669"/>
    <property type="project" value="UniProtKB-KW"/>
</dbReference>
<evidence type="ECO:0000256" key="4">
    <source>
        <dbReference type="ARBA" id="ARBA00023163"/>
    </source>
</evidence>
<name>A0A9D9N7G1_9FIRM</name>
<dbReference type="AlphaFoldDB" id="A0A9D9N7G1"/>
<evidence type="ECO:0000259" key="8">
    <source>
        <dbReference type="PROSITE" id="PS50995"/>
    </source>
</evidence>
<dbReference type="PROSITE" id="PS50995">
    <property type="entry name" value="HTH_MARR_2"/>
    <property type="match status" value="1"/>
</dbReference>
<dbReference type="InterPro" id="IPR036390">
    <property type="entry name" value="WH_DNA-bd_sf"/>
</dbReference>
<dbReference type="Proteomes" id="UP000823618">
    <property type="component" value="Unassembled WGS sequence"/>
</dbReference>
<evidence type="ECO:0000256" key="5">
    <source>
        <dbReference type="ARBA" id="ARBA00046337"/>
    </source>
</evidence>
<dbReference type="PANTHER" id="PTHR42756:SF1">
    <property type="entry name" value="TRANSCRIPTIONAL REPRESSOR OF EMRAB OPERON"/>
    <property type="match status" value="1"/>
</dbReference>
<organism evidence="9 10">
    <name type="scientific">Candidatus Scybalomonas excrementavium</name>
    <dbReference type="NCBI Taxonomy" id="2840943"/>
    <lineage>
        <taxon>Bacteria</taxon>
        <taxon>Bacillati</taxon>
        <taxon>Bacillota</taxon>
        <taxon>Clostridia</taxon>
        <taxon>Lachnospirales</taxon>
        <taxon>Lachnospiraceae</taxon>
        <taxon>Lachnospiraceae incertae sedis</taxon>
        <taxon>Candidatus Scybalomonas</taxon>
    </lineage>
</organism>
<accession>A0A9D9N7G1</accession>
<comment type="similarity">
    <text evidence="5">Belongs to the SarZ family.</text>
</comment>
<dbReference type="Pfam" id="PF22381">
    <property type="entry name" value="Staph_reg_Sar_Rot"/>
    <property type="match status" value="1"/>
</dbReference>
<proteinExistence type="inferred from homology"/>
<reference evidence="9" key="2">
    <citation type="journal article" date="2021" name="PeerJ">
        <title>Extensive microbial diversity within the chicken gut microbiome revealed by metagenomics and culture.</title>
        <authorList>
            <person name="Gilroy R."/>
            <person name="Ravi A."/>
            <person name="Getino M."/>
            <person name="Pursley I."/>
            <person name="Horton D.L."/>
            <person name="Alikhan N.F."/>
            <person name="Baker D."/>
            <person name="Gharbi K."/>
            <person name="Hall N."/>
            <person name="Watson M."/>
            <person name="Adriaenssens E.M."/>
            <person name="Foster-Nyarko E."/>
            <person name="Jarju S."/>
            <person name="Secka A."/>
            <person name="Antonio M."/>
            <person name="Oren A."/>
            <person name="Chaudhuri R.R."/>
            <person name="La Ragione R."/>
            <person name="Hildebrand F."/>
            <person name="Pallen M.J."/>
        </authorList>
    </citation>
    <scope>NUCLEOTIDE SEQUENCE</scope>
    <source>
        <strain evidence="9">E3-2379</strain>
    </source>
</reference>
<protein>
    <recommendedName>
        <fullName evidence="6">HTH-type transcriptional regulator SarZ</fullName>
    </recommendedName>
    <alternativeName>
        <fullName evidence="7">Staphylococcal accessory regulator Z</fullName>
    </alternativeName>
</protein>
<dbReference type="SMART" id="SM00347">
    <property type="entry name" value="HTH_MARR"/>
    <property type="match status" value="1"/>
</dbReference>